<dbReference type="AlphaFoldDB" id="A0A3M7QYN6"/>
<protein>
    <submittedName>
        <fullName evidence="1">Uncharacterized protein</fullName>
    </submittedName>
</protein>
<keyword evidence="2" id="KW-1185">Reference proteome</keyword>
<organism evidence="1 2">
    <name type="scientific">Brachionus plicatilis</name>
    <name type="common">Marine rotifer</name>
    <name type="synonym">Brachionus muelleri</name>
    <dbReference type="NCBI Taxonomy" id="10195"/>
    <lineage>
        <taxon>Eukaryota</taxon>
        <taxon>Metazoa</taxon>
        <taxon>Spiralia</taxon>
        <taxon>Gnathifera</taxon>
        <taxon>Rotifera</taxon>
        <taxon>Eurotatoria</taxon>
        <taxon>Monogononta</taxon>
        <taxon>Pseudotrocha</taxon>
        <taxon>Ploima</taxon>
        <taxon>Brachionidae</taxon>
        <taxon>Brachionus</taxon>
    </lineage>
</organism>
<gene>
    <name evidence="1" type="ORF">BpHYR1_023671</name>
</gene>
<accession>A0A3M7QYN6</accession>
<dbReference type="Proteomes" id="UP000276133">
    <property type="component" value="Unassembled WGS sequence"/>
</dbReference>
<name>A0A3M7QYN6_BRAPC</name>
<reference evidence="1 2" key="1">
    <citation type="journal article" date="2018" name="Sci. Rep.">
        <title>Genomic signatures of local adaptation to the degree of environmental predictability in rotifers.</title>
        <authorList>
            <person name="Franch-Gras L."/>
            <person name="Hahn C."/>
            <person name="Garcia-Roger E.M."/>
            <person name="Carmona M.J."/>
            <person name="Serra M."/>
            <person name="Gomez A."/>
        </authorList>
    </citation>
    <scope>NUCLEOTIDE SEQUENCE [LARGE SCALE GENOMIC DNA]</scope>
    <source>
        <strain evidence="1">HYR1</strain>
    </source>
</reference>
<evidence type="ECO:0000313" key="2">
    <source>
        <dbReference type="Proteomes" id="UP000276133"/>
    </source>
</evidence>
<proteinExistence type="predicted"/>
<sequence length="216" mass="23868">MEFITVASHFDSSQLTPELCSRACSSMEFCFCRQTPPVSSVRIKDSDCLKSSRCKADSNQFCGNEDYIVVYTIRTSITIVSTTSPISLDIFDKMVYSYNSSSIVGNVIVKSDNEILSGYLNPSGTAEIHFTKYGITNLEATASGFLMEDSMSDRAYFPSPKIKDYVSNLTINCIELGPSDEYFTCDLVLDKGTDTIVHINYNTGDADNVTVQEDSI</sequence>
<dbReference type="EMBL" id="REGN01004805">
    <property type="protein sequence ID" value="RNA16118.1"/>
    <property type="molecule type" value="Genomic_DNA"/>
</dbReference>
<comment type="caution">
    <text evidence="1">The sequence shown here is derived from an EMBL/GenBank/DDBJ whole genome shotgun (WGS) entry which is preliminary data.</text>
</comment>
<evidence type="ECO:0000313" key="1">
    <source>
        <dbReference type="EMBL" id="RNA16118.1"/>
    </source>
</evidence>